<dbReference type="OrthoDB" id="31183at2759"/>
<dbReference type="AlphaFoldDB" id="V8P4Y5"/>
<keyword evidence="1" id="KW-0812">Transmembrane</keyword>
<feature type="transmembrane region" description="Helical" evidence="1">
    <location>
        <begin position="565"/>
        <end position="584"/>
    </location>
</feature>
<sequence>MQSSGAILIHFGVPYVTRLMECETMTSLAHQLKRLALPQNDPSLLSRSEAASLLFDCKEAANIDRDTFFAIGCTGLEELIGIDPSFEIFETTLFSQISKGLERSVQTKAINQQLDENISLFLIHLSPYFMLKPAQKCLEWLIHRFHIHLYNQDSLIGCVLPYHETKLFVRVIQLLKISDPTHKWHWLHPIQLFEMGYNEKVSQPEGSSDLSCWHFESEGLKSSLVDFRAATYMIICQLTVRVTMEQSLVCSLMLLISKTLTKTPSLVKDGLCCLIVLLQNQKEEGLGEKPYVHLFNVPNLIAILHEISAVHDVSPILHYLLPHLVHSAIYGKAEMEEGSHAIDNQIYIKHLEAILTSIPLEKDLDHLLAWISWGGGAFVCLGYIYQHNKFLEAYISYGVKSVSDPSKIAEINKELLPLIRLFERKYSRTLDLVLEKYLKNIRNQKEQDLFHQFISLSVSGGKYQPDSCKGKEHSEEYRLAANYGLAKQCIHCFFPCVFILNHSQPGVRVLAVQHLKEIIETSKEGFDDSFIEEAIVARLKDDNLDVVMSSLHTLDGRRNMLDIPFWIPILISGSIIEGNIVFFFSGNTMGCKILEMILCLLMKVDTIKDNKDLFNQLVLHLLPFLVITNKDLESAEGRLAICITEFEIRLQQNKIQMT</sequence>
<comment type="caution">
    <text evidence="3">The sequence shown here is derived from an EMBL/GenBank/DDBJ whole genome shotgun (WGS) entry which is preliminary data.</text>
</comment>
<dbReference type="GO" id="GO:0000462">
    <property type="term" value="P:maturation of SSU-rRNA from tricistronic rRNA transcript (SSU-rRNA, 5.8S rRNA, LSU-rRNA)"/>
    <property type="evidence" value="ECO:0007669"/>
    <property type="project" value="TreeGrafter"/>
</dbReference>
<dbReference type="GO" id="GO:0030515">
    <property type="term" value="F:snoRNA binding"/>
    <property type="evidence" value="ECO:0007669"/>
    <property type="project" value="TreeGrafter"/>
</dbReference>
<organism evidence="3 4">
    <name type="scientific">Ophiophagus hannah</name>
    <name type="common">King cobra</name>
    <name type="synonym">Naja hannah</name>
    <dbReference type="NCBI Taxonomy" id="8665"/>
    <lineage>
        <taxon>Eukaryota</taxon>
        <taxon>Metazoa</taxon>
        <taxon>Chordata</taxon>
        <taxon>Craniata</taxon>
        <taxon>Vertebrata</taxon>
        <taxon>Euteleostomi</taxon>
        <taxon>Lepidosauria</taxon>
        <taxon>Squamata</taxon>
        <taxon>Bifurcata</taxon>
        <taxon>Unidentata</taxon>
        <taxon>Episquamata</taxon>
        <taxon>Toxicofera</taxon>
        <taxon>Serpentes</taxon>
        <taxon>Colubroidea</taxon>
        <taxon>Elapidae</taxon>
        <taxon>Elapinae</taxon>
        <taxon>Ophiophagus</taxon>
    </lineage>
</organism>
<dbReference type="GO" id="GO:0032040">
    <property type="term" value="C:small-subunit processome"/>
    <property type="evidence" value="ECO:0007669"/>
    <property type="project" value="TreeGrafter"/>
</dbReference>
<keyword evidence="1" id="KW-0539">Nucleus</keyword>
<evidence type="ECO:0000313" key="4">
    <source>
        <dbReference type="Proteomes" id="UP000018936"/>
    </source>
</evidence>
<dbReference type="GO" id="GO:0034455">
    <property type="term" value="C:t-UTP complex"/>
    <property type="evidence" value="ECO:0007669"/>
    <property type="project" value="TreeGrafter"/>
</dbReference>
<dbReference type="Proteomes" id="UP000018936">
    <property type="component" value="Unassembled WGS sequence"/>
</dbReference>
<dbReference type="Pfam" id="PF12397">
    <property type="entry name" value="U3snoRNP10"/>
    <property type="match status" value="1"/>
</dbReference>
<dbReference type="PANTHER" id="PTHR13457:SF1">
    <property type="entry name" value="HEAT REPEAT-CONTAINING PROTEIN 1"/>
    <property type="match status" value="1"/>
</dbReference>
<accession>V8P4Y5</accession>
<keyword evidence="1" id="KW-1133">Transmembrane helix</keyword>
<keyword evidence="1" id="KW-0690">Ribosome biogenesis</keyword>
<comment type="function">
    <text evidence="1">Involved in nucleolar processing of pre-18S ribosomal RNA.</text>
</comment>
<evidence type="ECO:0000313" key="3">
    <source>
        <dbReference type="EMBL" id="ETE69405.1"/>
    </source>
</evidence>
<keyword evidence="1" id="KW-0687">Ribonucleoprotein</keyword>
<feature type="domain" description="U3 small nucleolar RNA-associated protein 10 N-terminal" evidence="2">
    <location>
        <begin position="217"/>
        <end position="324"/>
    </location>
</feature>
<dbReference type="InterPro" id="IPR040191">
    <property type="entry name" value="UTP10"/>
</dbReference>
<dbReference type="PANTHER" id="PTHR13457">
    <property type="entry name" value="BAP28"/>
    <property type="match status" value="1"/>
</dbReference>
<keyword evidence="4" id="KW-1185">Reference proteome</keyword>
<comment type="similarity">
    <text evidence="1">Belongs to the HEATR1/UTP10 family.</text>
</comment>
<name>V8P4Y5_OPHHA</name>
<dbReference type="GO" id="GO:0030686">
    <property type="term" value="C:90S preribosome"/>
    <property type="evidence" value="ECO:0007669"/>
    <property type="project" value="TreeGrafter"/>
</dbReference>
<evidence type="ECO:0000256" key="1">
    <source>
        <dbReference type="RuleBase" id="RU367065"/>
    </source>
</evidence>
<keyword evidence="1" id="KW-0698">rRNA processing</keyword>
<dbReference type="InterPro" id="IPR022125">
    <property type="entry name" value="U3snoRNP10_N"/>
</dbReference>
<gene>
    <name evidence="3" type="primary">HEATR1</name>
    <name evidence="3" type="ORF">L345_04791</name>
</gene>
<keyword evidence="1" id="KW-0472">Membrane</keyword>
<protein>
    <recommendedName>
        <fullName evidence="1">HEAT repeat-containing protein 1</fullName>
    </recommendedName>
</protein>
<feature type="non-terminal residue" evidence="3">
    <location>
        <position position="1"/>
    </location>
</feature>
<dbReference type="GO" id="GO:0045943">
    <property type="term" value="P:positive regulation of transcription by RNA polymerase I"/>
    <property type="evidence" value="ECO:0007669"/>
    <property type="project" value="TreeGrafter"/>
</dbReference>
<evidence type="ECO:0000259" key="2">
    <source>
        <dbReference type="Pfam" id="PF12397"/>
    </source>
</evidence>
<comment type="subcellular location">
    <subcellularLocation>
        <location evidence="1">Nucleus</location>
        <location evidence="1">Nucleolus</location>
    </subcellularLocation>
</comment>
<reference evidence="3 4" key="1">
    <citation type="journal article" date="2013" name="Proc. Natl. Acad. Sci. U.S.A.">
        <title>The king cobra genome reveals dynamic gene evolution and adaptation in the snake venom system.</title>
        <authorList>
            <person name="Vonk F.J."/>
            <person name="Casewell N.R."/>
            <person name="Henkel C.V."/>
            <person name="Heimberg A.M."/>
            <person name="Jansen H.J."/>
            <person name="McCleary R.J."/>
            <person name="Kerkkamp H.M."/>
            <person name="Vos R.A."/>
            <person name="Guerreiro I."/>
            <person name="Calvete J.J."/>
            <person name="Wuster W."/>
            <person name="Woods A.E."/>
            <person name="Logan J.M."/>
            <person name="Harrison R.A."/>
            <person name="Castoe T.A."/>
            <person name="de Koning A.P."/>
            <person name="Pollock D.D."/>
            <person name="Yandell M."/>
            <person name="Calderon D."/>
            <person name="Renjifo C."/>
            <person name="Currier R.B."/>
            <person name="Salgado D."/>
            <person name="Pla D."/>
            <person name="Sanz L."/>
            <person name="Hyder A.S."/>
            <person name="Ribeiro J.M."/>
            <person name="Arntzen J.W."/>
            <person name="van den Thillart G.E."/>
            <person name="Boetzer M."/>
            <person name="Pirovano W."/>
            <person name="Dirks R.P."/>
            <person name="Spaink H.P."/>
            <person name="Duboule D."/>
            <person name="McGlinn E."/>
            <person name="Kini R.M."/>
            <person name="Richardson M.K."/>
        </authorList>
    </citation>
    <scope>NUCLEOTIDE SEQUENCE</scope>
    <source>
        <tissue evidence="3">Blood</tissue>
    </source>
</reference>
<proteinExistence type="inferred from homology"/>
<dbReference type="EMBL" id="AZIM01000769">
    <property type="protein sequence ID" value="ETE69405.1"/>
    <property type="molecule type" value="Genomic_DNA"/>
</dbReference>